<evidence type="ECO:0000256" key="2">
    <source>
        <dbReference type="SAM" id="SignalP"/>
    </source>
</evidence>
<evidence type="ECO:0000313" key="3">
    <source>
        <dbReference type="EMBL" id="CAE0470113.1"/>
    </source>
</evidence>
<protein>
    <recommendedName>
        <fullName evidence="4">Rubredoxin-like domain-containing protein</fullName>
    </recommendedName>
</protein>
<reference evidence="3" key="1">
    <citation type="submission" date="2021-01" db="EMBL/GenBank/DDBJ databases">
        <authorList>
            <person name="Corre E."/>
            <person name="Pelletier E."/>
            <person name="Niang G."/>
            <person name="Scheremetjew M."/>
            <person name="Finn R."/>
            <person name="Kale V."/>
            <person name="Holt S."/>
            <person name="Cochrane G."/>
            <person name="Meng A."/>
            <person name="Brown T."/>
            <person name="Cohen L."/>
        </authorList>
    </citation>
    <scope>NUCLEOTIDE SEQUENCE</scope>
    <source>
        <strain evidence="3">MM31A-1</strain>
    </source>
</reference>
<gene>
    <name evidence="3" type="ORF">CDEB00056_LOCUS14966</name>
</gene>
<sequence>MRVVTSVVLALFLKESEAFSIQSNTATSINTRTRTSLHQSLNNNDENNSQKNHGIKSYGQLLLVRSDTMKAAGFHDISEGSENKHLPLEAGARTNITLFLVALGYKYYRSIFINKLAIWERQPQWNTVITSKEDEEKANLEAMTCNECGSIIFIAKGRKWFQMPNGYKCYCCGATGEEAFANTREDLLEEIDDDYFDYEKPLDFVTAAERRKLMKQAGGDESKANDLLTQGAKDSNSEAGADAPGGDDEAPKKKKKKKKKGKKKKKKVEEGETTATQTKAETKADESVKKSDDADDADDLDVLGMD</sequence>
<feature type="compositionally biased region" description="Basic residues" evidence="1">
    <location>
        <begin position="252"/>
        <end position="266"/>
    </location>
</feature>
<accession>A0A7S3Q9T8</accession>
<dbReference type="EMBL" id="HBIO01019439">
    <property type="protein sequence ID" value="CAE0470113.1"/>
    <property type="molecule type" value="Transcribed_RNA"/>
</dbReference>
<feature type="compositionally biased region" description="Acidic residues" evidence="1">
    <location>
        <begin position="293"/>
        <end position="306"/>
    </location>
</feature>
<feature type="compositionally biased region" description="Basic and acidic residues" evidence="1">
    <location>
        <begin position="280"/>
        <end position="292"/>
    </location>
</feature>
<evidence type="ECO:0008006" key="4">
    <source>
        <dbReference type="Google" id="ProtNLM"/>
    </source>
</evidence>
<organism evidence="3">
    <name type="scientific">Chaetoceros debilis</name>
    <dbReference type="NCBI Taxonomy" id="122233"/>
    <lineage>
        <taxon>Eukaryota</taxon>
        <taxon>Sar</taxon>
        <taxon>Stramenopiles</taxon>
        <taxon>Ochrophyta</taxon>
        <taxon>Bacillariophyta</taxon>
        <taxon>Coscinodiscophyceae</taxon>
        <taxon>Chaetocerotophycidae</taxon>
        <taxon>Chaetocerotales</taxon>
        <taxon>Chaetocerotaceae</taxon>
        <taxon>Chaetoceros</taxon>
    </lineage>
</organism>
<feature type="signal peptide" evidence="2">
    <location>
        <begin position="1"/>
        <end position="18"/>
    </location>
</feature>
<feature type="region of interest" description="Disordered" evidence="1">
    <location>
        <begin position="215"/>
        <end position="306"/>
    </location>
</feature>
<name>A0A7S3Q9T8_9STRA</name>
<evidence type="ECO:0000256" key="1">
    <source>
        <dbReference type="SAM" id="MobiDB-lite"/>
    </source>
</evidence>
<keyword evidence="2" id="KW-0732">Signal</keyword>
<feature type="chain" id="PRO_5030642945" description="Rubredoxin-like domain-containing protein" evidence="2">
    <location>
        <begin position="19"/>
        <end position="306"/>
    </location>
</feature>
<dbReference type="AlphaFoldDB" id="A0A7S3Q9T8"/>
<proteinExistence type="predicted"/>